<gene>
    <name evidence="2" type="ORF">BHU62_14725</name>
</gene>
<reference evidence="2 3" key="1">
    <citation type="submission" date="2016-09" db="EMBL/GenBank/DDBJ databases">
        <title>Serratia marcescens MSU-97 and epiphytic antimycotic-producing bacteria.</title>
        <authorList>
            <person name="Matilla M.A."/>
        </authorList>
    </citation>
    <scope>NUCLEOTIDE SEQUENCE [LARGE SCALE GENOMIC DNA]</scope>
    <source>
        <strain evidence="2 3">MSU-97</strain>
    </source>
</reference>
<dbReference type="InterPro" id="IPR006915">
    <property type="entry name" value="DUF637_hemagglutn_put"/>
</dbReference>
<feature type="domain" description="DUF637" evidence="1">
    <location>
        <begin position="2"/>
        <end position="86"/>
    </location>
</feature>
<proteinExistence type="predicted"/>
<name>A0A1Q4NYE9_SERMA</name>
<dbReference type="AlphaFoldDB" id="A0A1Q4NYE9"/>
<evidence type="ECO:0000313" key="2">
    <source>
        <dbReference type="EMBL" id="OKB65906.1"/>
    </source>
</evidence>
<protein>
    <recommendedName>
        <fullName evidence="1">DUF637 domain-containing protein</fullName>
    </recommendedName>
</protein>
<dbReference type="EMBL" id="MJAO01000014">
    <property type="protein sequence ID" value="OKB65906.1"/>
    <property type="molecule type" value="Genomic_DNA"/>
</dbReference>
<evidence type="ECO:0000313" key="3">
    <source>
        <dbReference type="Proteomes" id="UP000185770"/>
    </source>
</evidence>
<evidence type="ECO:0000259" key="1">
    <source>
        <dbReference type="Pfam" id="PF04830"/>
    </source>
</evidence>
<dbReference type="Proteomes" id="UP000185770">
    <property type="component" value="Unassembled WGS sequence"/>
</dbReference>
<sequence length="124" mass="12346">MAQRVAGQSVISSSLNTAINGGSFKDNLTNALLANIGSQVQAEGANLIGDNGEVLGAAGKSVSHAVLAGVAAEIGRGDGKGAAAGALAAELAGVILGDNIIKPEEWQKKTASTNCSIYRKTVRG</sequence>
<comment type="caution">
    <text evidence="2">The sequence shown here is derived from an EMBL/GenBank/DDBJ whole genome shotgun (WGS) entry which is preliminary data.</text>
</comment>
<dbReference type="Pfam" id="PF04830">
    <property type="entry name" value="DUF637"/>
    <property type="match status" value="1"/>
</dbReference>
<organism evidence="2 3">
    <name type="scientific">Serratia marcescens</name>
    <dbReference type="NCBI Taxonomy" id="615"/>
    <lineage>
        <taxon>Bacteria</taxon>
        <taxon>Pseudomonadati</taxon>
        <taxon>Pseudomonadota</taxon>
        <taxon>Gammaproteobacteria</taxon>
        <taxon>Enterobacterales</taxon>
        <taxon>Yersiniaceae</taxon>
        <taxon>Serratia</taxon>
    </lineage>
</organism>
<accession>A0A1Q4NYE9</accession>